<organism evidence="3">
    <name type="scientific">Cucumis melo</name>
    <name type="common">Muskmelon</name>
    <dbReference type="NCBI Taxonomy" id="3656"/>
    <lineage>
        <taxon>Eukaryota</taxon>
        <taxon>Viridiplantae</taxon>
        <taxon>Streptophyta</taxon>
        <taxon>Embryophyta</taxon>
        <taxon>Tracheophyta</taxon>
        <taxon>Spermatophyta</taxon>
        <taxon>Magnoliopsida</taxon>
        <taxon>eudicotyledons</taxon>
        <taxon>Gunneridae</taxon>
        <taxon>Pentapetalae</taxon>
        <taxon>rosids</taxon>
        <taxon>fabids</taxon>
        <taxon>Cucurbitales</taxon>
        <taxon>Cucurbitaceae</taxon>
        <taxon>Benincaseae</taxon>
        <taxon>Cucumis</taxon>
    </lineage>
</organism>
<dbReference type="InterPro" id="IPR023213">
    <property type="entry name" value="CAT-like_dom_sf"/>
</dbReference>
<proteinExistence type="predicted"/>
<gene>
    <name evidence="3" type="primary">103495066</name>
</gene>
<dbReference type="EnsemblPlants" id="MELO3C018277.2.1">
    <property type="protein sequence ID" value="MELO3C018277.2.1"/>
    <property type="gene ID" value="MELO3C018277.2"/>
</dbReference>
<evidence type="ECO:0000256" key="2">
    <source>
        <dbReference type="ARBA" id="ARBA00023315"/>
    </source>
</evidence>
<name>A0A9I9DH91_CUCME</name>
<dbReference type="Gene3D" id="3.30.559.10">
    <property type="entry name" value="Chloramphenicol acetyltransferase-like domain"/>
    <property type="match status" value="2"/>
</dbReference>
<keyword evidence="2" id="KW-0012">Acyltransferase</keyword>
<protein>
    <recommendedName>
        <fullName evidence="4">Coumaroyl-CoA:anthocyanidin 3-O-glucoside-6''-O-coumaroyltransferase 1-like</fullName>
    </recommendedName>
</protein>
<keyword evidence="1" id="KW-0808">Transferase</keyword>
<dbReference type="Pfam" id="PF02458">
    <property type="entry name" value="Transferase"/>
    <property type="match status" value="2"/>
</dbReference>
<evidence type="ECO:0008006" key="4">
    <source>
        <dbReference type="Google" id="ProtNLM"/>
    </source>
</evidence>
<evidence type="ECO:0000313" key="3">
    <source>
        <dbReference type="EnsemblPlants" id="MELO3C018277.2.1"/>
    </source>
</evidence>
<accession>A0A9I9DH91</accession>
<dbReference type="PANTHER" id="PTHR31625">
    <property type="match status" value="1"/>
</dbReference>
<sequence>MYRRGFGFSICTIIEKKVCKNQTMIEVKVVKRCYVCPPKGSVPTTNIPLSFLDMYWIICPPARRFFFYNFPHSTQHFIDNFFPTLQQSLSLTLQHFFPLAGNLILPSQPNDKPYILYTSDDSGDDLPQLIVAVAEPSSNQFEHDYFDILVADYPQTRDAKEFYSLVPNLPKSRVLPDGARAFPLLAIQVTLFPNRGLCICVVFHHAVADGKAAHHFIKSWATASNSTSTPTSASSLPYHDRTTVKHRYGSNIDSIFLRALSSWRSFPIIEKPIKHMAPLNTDRATFVLTKTQIQKLKALVTSPSSLRVSGFIVTCSLIWSCMIKSSITTQETNDRDEIFYLLFVGDCRNRLKEPLPPTYFGNCLDICIVELKKKELLKEDSIVGVVEAIGNKVKELEKEPLKIVEKWFSEWRRCDETKRLITVAGSPKLRVYDTDFGWGRPCKSEILHVDNSKGISLQESRDEEGGIEISLGLTKNRMDRFISIWEHSLKLFCTS</sequence>
<reference evidence="3" key="1">
    <citation type="submission" date="2023-03" db="UniProtKB">
        <authorList>
            <consortium name="EnsemblPlants"/>
        </authorList>
    </citation>
    <scope>IDENTIFICATION</scope>
</reference>
<dbReference type="RefSeq" id="XP_008454724.2">
    <property type="nucleotide sequence ID" value="XM_008456502.3"/>
</dbReference>
<dbReference type="InterPro" id="IPR051504">
    <property type="entry name" value="Plant_metabolite_acyltrans"/>
</dbReference>
<dbReference type="eggNOG" id="ENOG502QPXT">
    <property type="taxonomic scope" value="Eukaryota"/>
</dbReference>
<evidence type="ECO:0000256" key="1">
    <source>
        <dbReference type="ARBA" id="ARBA00022679"/>
    </source>
</evidence>